<gene>
    <name evidence="16" type="ORF">METZ01_LOCUS32933</name>
</gene>
<dbReference type="Pfam" id="PF06831">
    <property type="entry name" value="H2TH"/>
    <property type="match status" value="1"/>
</dbReference>
<dbReference type="Gene3D" id="1.10.8.50">
    <property type="match status" value="1"/>
</dbReference>
<dbReference type="GO" id="GO:0034039">
    <property type="term" value="F:8-oxo-7,8-dihydroguanine DNA N-glycosylase activity"/>
    <property type="evidence" value="ECO:0007669"/>
    <property type="project" value="TreeGrafter"/>
</dbReference>
<dbReference type="GO" id="GO:0016829">
    <property type="term" value="F:lyase activity"/>
    <property type="evidence" value="ECO:0007669"/>
    <property type="project" value="UniProtKB-KW"/>
</dbReference>
<dbReference type="Gene3D" id="3.20.190.10">
    <property type="entry name" value="MutM-like, N-terminal"/>
    <property type="match status" value="1"/>
</dbReference>
<dbReference type="Pfam" id="PF01149">
    <property type="entry name" value="Fapy_DNA_glyco"/>
    <property type="match status" value="1"/>
</dbReference>
<dbReference type="InterPro" id="IPR010979">
    <property type="entry name" value="Ribosomal_uS13-like_H2TH"/>
</dbReference>
<feature type="domain" description="FPG-type" evidence="14">
    <location>
        <begin position="239"/>
        <end position="273"/>
    </location>
</feature>
<evidence type="ECO:0000256" key="6">
    <source>
        <dbReference type="ARBA" id="ARBA00022771"/>
    </source>
</evidence>
<keyword evidence="4" id="KW-0479">Metal-binding</keyword>
<evidence type="ECO:0000256" key="3">
    <source>
        <dbReference type="ARBA" id="ARBA00009409"/>
    </source>
</evidence>
<dbReference type="GO" id="GO:0008270">
    <property type="term" value="F:zinc ion binding"/>
    <property type="evidence" value="ECO:0007669"/>
    <property type="project" value="UniProtKB-KW"/>
</dbReference>
<evidence type="ECO:0000256" key="2">
    <source>
        <dbReference type="ARBA" id="ARBA00001947"/>
    </source>
</evidence>
<keyword evidence="6" id="KW-0863">Zinc-finger</keyword>
<dbReference type="PROSITE" id="PS51066">
    <property type="entry name" value="ZF_FPG_2"/>
    <property type="match status" value="1"/>
</dbReference>
<dbReference type="Pfam" id="PF06827">
    <property type="entry name" value="zf-FPG_IleRS"/>
    <property type="match status" value="1"/>
</dbReference>
<evidence type="ECO:0000256" key="5">
    <source>
        <dbReference type="ARBA" id="ARBA00022763"/>
    </source>
</evidence>
<evidence type="ECO:0000313" key="16">
    <source>
        <dbReference type="EMBL" id="SUZ80079.1"/>
    </source>
</evidence>
<evidence type="ECO:0000259" key="14">
    <source>
        <dbReference type="PROSITE" id="PS51066"/>
    </source>
</evidence>
<keyword evidence="13" id="KW-0326">Glycosidase</keyword>
<dbReference type="SUPFAM" id="SSF46946">
    <property type="entry name" value="S13-like H2TH domain"/>
    <property type="match status" value="1"/>
</dbReference>
<name>A0A381QNM4_9ZZZZ</name>
<protein>
    <submittedName>
        <fullName evidence="16">Uncharacterized protein</fullName>
    </submittedName>
</protein>
<dbReference type="InterPro" id="IPR015886">
    <property type="entry name" value="H2TH_FPG"/>
</dbReference>
<keyword evidence="7" id="KW-0378">Hydrolase</keyword>
<evidence type="ECO:0000256" key="13">
    <source>
        <dbReference type="ARBA" id="ARBA00023295"/>
    </source>
</evidence>
<accession>A0A381QNM4</accession>
<keyword evidence="11" id="KW-0456">Lyase</keyword>
<dbReference type="SUPFAM" id="SSF81624">
    <property type="entry name" value="N-terminal domain of MutM-like DNA repair proteins"/>
    <property type="match status" value="1"/>
</dbReference>
<dbReference type="SMART" id="SM00898">
    <property type="entry name" value="Fapy_DNA_glyco"/>
    <property type="match status" value="1"/>
</dbReference>
<dbReference type="EMBL" id="UINC01001413">
    <property type="protein sequence ID" value="SUZ80079.1"/>
    <property type="molecule type" value="Genomic_DNA"/>
</dbReference>
<dbReference type="InterPro" id="IPR035937">
    <property type="entry name" value="FPG_N"/>
</dbReference>
<evidence type="ECO:0000259" key="15">
    <source>
        <dbReference type="PROSITE" id="PS51068"/>
    </source>
</evidence>
<evidence type="ECO:0000256" key="11">
    <source>
        <dbReference type="ARBA" id="ARBA00023239"/>
    </source>
</evidence>
<dbReference type="AlphaFoldDB" id="A0A381QNM4"/>
<proteinExistence type="inferred from homology"/>
<dbReference type="InterPro" id="IPR012319">
    <property type="entry name" value="FPG_cat"/>
</dbReference>
<comment type="similarity">
    <text evidence="3">Belongs to the FPG family.</text>
</comment>
<organism evidence="16">
    <name type="scientific">marine metagenome</name>
    <dbReference type="NCBI Taxonomy" id="408172"/>
    <lineage>
        <taxon>unclassified sequences</taxon>
        <taxon>metagenomes</taxon>
        <taxon>ecological metagenomes</taxon>
    </lineage>
</organism>
<feature type="domain" description="Formamidopyrimidine-DNA glycosylase catalytic" evidence="15">
    <location>
        <begin position="2"/>
        <end position="114"/>
    </location>
</feature>
<evidence type="ECO:0000256" key="12">
    <source>
        <dbReference type="ARBA" id="ARBA00023268"/>
    </source>
</evidence>
<evidence type="ECO:0000256" key="8">
    <source>
        <dbReference type="ARBA" id="ARBA00022833"/>
    </source>
</evidence>
<sequence>MPEAPDLEVIKDYLNTNLKDAMVASCKVLRPTVVRSLATEITKDLPGRTFLDAQRRGKFLTLRFFGGRSLVINPMLTGALQHCAETVRVQKKTCVSLHVGGGMDLRYLDGRQMGKVYYIDNGETGNDAQDDLVPQYTGLGPDVLSGIDLEEFQARLKKFNGEIKGVLTRGAFISGIGNAYSDEILFAAGISPFKKCRALKPDELQTLHVQCRQVLEDATAILRERMGADIHNKVRDFLQVHNKGGQPCPKCGGNITQLNANQRITSYCRHCQPGLLIRN</sequence>
<dbReference type="GO" id="GO:0003684">
    <property type="term" value="F:damaged DNA binding"/>
    <property type="evidence" value="ECO:0007669"/>
    <property type="project" value="InterPro"/>
</dbReference>
<dbReference type="GO" id="GO:0003906">
    <property type="term" value="F:DNA-(apurinic or apyrimidinic site) endonuclease activity"/>
    <property type="evidence" value="ECO:0007669"/>
    <property type="project" value="InterPro"/>
</dbReference>
<dbReference type="GO" id="GO:0006284">
    <property type="term" value="P:base-excision repair"/>
    <property type="evidence" value="ECO:0007669"/>
    <property type="project" value="InterPro"/>
</dbReference>
<keyword evidence="5" id="KW-0227">DNA damage</keyword>
<dbReference type="SUPFAM" id="SSF57716">
    <property type="entry name" value="Glucocorticoid receptor-like (DNA-binding domain)"/>
    <property type="match status" value="1"/>
</dbReference>
<dbReference type="SMART" id="SM01232">
    <property type="entry name" value="H2TH"/>
    <property type="match status" value="1"/>
</dbReference>
<keyword evidence="8" id="KW-0862">Zinc</keyword>
<keyword evidence="10" id="KW-0234">DNA repair</keyword>
<dbReference type="InterPro" id="IPR010663">
    <property type="entry name" value="Znf_FPG/IleRS"/>
</dbReference>
<dbReference type="PANTHER" id="PTHR22993">
    <property type="entry name" value="FORMAMIDOPYRIMIDINE-DNA GLYCOSYLASE"/>
    <property type="match status" value="1"/>
</dbReference>
<evidence type="ECO:0000256" key="4">
    <source>
        <dbReference type="ARBA" id="ARBA00022723"/>
    </source>
</evidence>
<dbReference type="PANTHER" id="PTHR22993:SF9">
    <property type="entry name" value="FORMAMIDOPYRIMIDINE-DNA GLYCOSYLASE"/>
    <property type="match status" value="1"/>
</dbReference>
<evidence type="ECO:0000256" key="1">
    <source>
        <dbReference type="ARBA" id="ARBA00001668"/>
    </source>
</evidence>
<evidence type="ECO:0000256" key="7">
    <source>
        <dbReference type="ARBA" id="ARBA00022801"/>
    </source>
</evidence>
<comment type="cofactor">
    <cofactor evidence="2">
        <name>Zn(2+)</name>
        <dbReference type="ChEBI" id="CHEBI:29105"/>
    </cofactor>
</comment>
<evidence type="ECO:0000256" key="10">
    <source>
        <dbReference type="ARBA" id="ARBA00023204"/>
    </source>
</evidence>
<keyword evidence="12" id="KW-0511">Multifunctional enzyme</keyword>
<dbReference type="InterPro" id="IPR000214">
    <property type="entry name" value="Znf_DNA_glyclase/AP_lyase"/>
</dbReference>
<comment type="catalytic activity">
    <reaction evidence="1">
        <text>Hydrolysis of DNA containing ring-opened 7-methylguanine residues, releasing 2,6-diamino-4-hydroxy-5-(N-methyl)formamidopyrimidine.</text>
        <dbReference type="EC" id="3.2.2.23"/>
    </reaction>
</comment>
<evidence type="ECO:0000256" key="9">
    <source>
        <dbReference type="ARBA" id="ARBA00023125"/>
    </source>
</evidence>
<keyword evidence="9" id="KW-0238">DNA-binding</keyword>
<reference evidence="16" key="1">
    <citation type="submission" date="2018-05" db="EMBL/GenBank/DDBJ databases">
        <authorList>
            <person name="Lanie J.A."/>
            <person name="Ng W.-L."/>
            <person name="Kazmierczak K.M."/>
            <person name="Andrzejewski T.M."/>
            <person name="Davidsen T.M."/>
            <person name="Wayne K.J."/>
            <person name="Tettelin H."/>
            <person name="Glass J.I."/>
            <person name="Rusch D."/>
            <person name="Podicherti R."/>
            <person name="Tsui H.-C.T."/>
            <person name="Winkler M.E."/>
        </authorList>
    </citation>
    <scope>NUCLEOTIDE SEQUENCE</scope>
</reference>
<dbReference type="PROSITE" id="PS51068">
    <property type="entry name" value="FPG_CAT"/>
    <property type="match status" value="1"/>
</dbReference>